<dbReference type="EMBL" id="JRPQ01000140">
    <property type="protein sequence ID" value="KGI21612.1"/>
    <property type="molecule type" value="Genomic_DNA"/>
</dbReference>
<dbReference type="PANTHER" id="PTHR30024:SF47">
    <property type="entry name" value="TAURINE-BINDING PERIPLASMIC PROTEIN"/>
    <property type="match status" value="1"/>
</dbReference>
<dbReference type="SUPFAM" id="SSF53850">
    <property type="entry name" value="Periplasmic binding protein-like II"/>
    <property type="match status" value="1"/>
</dbReference>
<evidence type="ECO:0000256" key="2">
    <source>
        <dbReference type="ARBA" id="ARBA00010742"/>
    </source>
</evidence>
<sequence length="305" mass="34462">MKKILYINILFILLLSSCGQKSQEIEKKTKANNAREQKAYAEALRIAVLPTLDCIPLYVAKDRHLFDSAQVDVRLLPFTAQMDCDTAIIGGSVQGVVSDLVRTERLKRKGLKLEYPITTPLQWQLISNKTARLKQLNQLGDKMVAMTRYSGTDYLTDQALSGVKTSAKVFKVQINDVLVRLHMLLNNEMDAMWLPEPQATTARLYKHRVITSSEKTKEQLGVIAFRTDMLQTKSRKEQLQAFINAYNNAVDSLNTYGLSHYSGLVTKYCHTDEKTVKAIPKVTFKHATAPLEKDVQKAKAFIPKL</sequence>
<dbReference type="GO" id="GO:0042597">
    <property type="term" value="C:periplasmic space"/>
    <property type="evidence" value="ECO:0007669"/>
    <property type="project" value="UniProtKB-SubCell"/>
</dbReference>
<accession>A0A098YQT4</accession>
<protein>
    <recommendedName>
        <fullName evidence="4">SsuA/THI5-like domain-containing protein</fullName>
    </recommendedName>
</protein>
<dbReference type="PROSITE" id="PS51257">
    <property type="entry name" value="PROKAR_LIPOPROTEIN"/>
    <property type="match status" value="1"/>
</dbReference>
<dbReference type="RefSeq" id="WP_036928226.1">
    <property type="nucleotide sequence ID" value="NZ_JRPQ01000140.1"/>
</dbReference>
<comment type="similarity">
    <text evidence="2">Belongs to the bacterial solute-binding protein SsuA/TauA family.</text>
</comment>
<dbReference type="AlphaFoldDB" id="A0A098YQT4"/>
<comment type="caution">
    <text evidence="5">The sequence shown here is derived from an EMBL/GenBank/DDBJ whole genome shotgun (WGS) entry which is preliminary data.</text>
</comment>
<gene>
    <name evidence="5" type="ORF">HMPREF9304_09185</name>
</gene>
<dbReference type="Proteomes" id="UP000029723">
    <property type="component" value="Unassembled WGS sequence"/>
</dbReference>
<name>A0A098YQT4_9BACT</name>
<evidence type="ECO:0000313" key="5">
    <source>
        <dbReference type="EMBL" id="KGI21612.1"/>
    </source>
</evidence>
<organism evidence="5 6">
    <name type="scientific">Hoylesella timonensis S9-PR14</name>
    <dbReference type="NCBI Taxonomy" id="1401062"/>
    <lineage>
        <taxon>Bacteria</taxon>
        <taxon>Pseudomonadati</taxon>
        <taxon>Bacteroidota</taxon>
        <taxon>Bacteroidia</taxon>
        <taxon>Bacteroidales</taxon>
        <taxon>Prevotellaceae</taxon>
        <taxon>Hoylesella</taxon>
    </lineage>
</organism>
<evidence type="ECO:0000259" key="4">
    <source>
        <dbReference type="Pfam" id="PF09084"/>
    </source>
</evidence>
<dbReference type="Gene3D" id="3.40.190.10">
    <property type="entry name" value="Periplasmic binding protein-like II"/>
    <property type="match status" value="2"/>
</dbReference>
<evidence type="ECO:0000313" key="6">
    <source>
        <dbReference type="Proteomes" id="UP000029723"/>
    </source>
</evidence>
<feature type="domain" description="SsuA/THI5-like" evidence="4">
    <location>
        <begin position="53"/>
        <end position="251"/>
    </location>
</feature>
<dbReference type="OrthoDB" id="1081427at2"/>
<dbReference type="InterPro" id="IPR015168">
    <property type="entry name" value="SsuA/THI5"/>
</dbReference>
<evidence type="ECO:0000256" key="1">
    <source>
        <dbReference type="ARBA" id="ARBA00004418"/>
    </source>
</evidence>
<dbReference type="PANTHER" id="PTHR30024">
    <property type="entry name" value="ALIPHATIC SULFONATES-BINDING PROTEIN-RELATED"/>
    <property type="match status" value="1"/>
</dbReference>
<keyword evidence="3" id="KW-0732">Signal</keyword>
<reference evidence="5 6" key="1">
    <citation type="submission" date="2014-07" db="EMBL/GenBank/DDBJ databases">
        <authorList>
            <person name="McCorrison J."/>
            <person name="Sanka R."/>
            <person name="Torralba M."/>
            <person name="Gillis M."/>
            <person name="Haft D.H."/>
            <person name="Methe B."/>
            <person name="Sutton G."/>
            <person name="Nelson K.E."/>
        </authorList>
    </citation>
    <scope>NUCLEOTIDE SEQUENCE [LARGE SCALE GENOMIC DNA]</scope>
    <source>
        <strain evidence="5 6">S9-PR14</strain>
    </source>
</reference>
<dbReference type="Pfam" id="PF09084">
    <property type="entry name" value="NMT1"/>
    <property type="match status" value="1"/>
</dbReference>
<comment type="subcellular location">
    <subcellularLocation>
        <location evidence="1">Periplasm</location>
    </subcellularLocation>
</comment>
<proteinExistence type="inferred from homology"/>
<evidence type="ECO:0000256" key="3">
    <source>
        <dbReference type="ARBA" id="ARBA00022729"/>
    </source>
</evidence>